<dbReference type="Proteomes" id="UP000050761">
    <property type="component" value="Unassembled WGS sequence"/>
</dbReference>
<proteinExistence type="predicted"/>
<keyword evidence="3" id="KW-1185">Reference proteome</keyword>
<feature type="region of interest" description="Disordered" evidence="1">
    <location>
        <begin position="1"/>
        <end position="32"/>
    </location>
</feature>
<sequence length="70" mass="8038">MIHSGPVYSRHPLDKSRHRLDSGRAIGRPRTRWSDSSVEAVNERYDARRVSERGESIGPLWHAAEETLLE</sequence>
<dbReference type="EMBL" id="UZAH01026942">
    <property type="protein sequence ID" value="VDO87024.1"/>
    <property type="molecule type" value="Genomic_DNA"/>
</dbReference>
<name>A0A183FSN7_HELPZ</name>
<reference evidence="4" key="2">
    <citation type="submission" date="2019-09" db="UniProtKB">
        <authorList>
            <consortium name="WormBaseParasite"/>
        </authorList>
    </citation>
    <scope>IDENTIFICATION</scope>
</reference>
<gene>
    <name evidence="2" type="ORF">HPBE_LOCUS10980</name>
</gene>
<dbReference type="WBParaSite" id="HPBE_0001097901-mRNA-1">
    <property type="protein sequence ID" value="HPBE_0001097901-mRNA-1"/>
    <property type="gene ID" value="HPBE_0001097901"/>
</dbReference>
<evidence type="ECO:0000313" key="3">
    <source>
        <dbReference type="Proteomes" id="UP000050761"/>
    </source>
</evidence>
<evidence type="ECO:0000256" key="1">
    <source>
        <dbReference type="SAM" id="MobiDB-lite"/>
    </source>
</evidence>
<reference evidence="2 3" key="1">
    <citation type="submission" date="2018-11" db="EMBL/GenBank/DDBJ databases">
        <authorList>
            <consortium name="Pathogen Informatics"/>
        </authorList>
    </citation>
    <scope>NUCLEOTIDE SEQUENCE [LARGE SCALE GENOMIC DNA]</scope>
</reference>
<dbReference type="AlphaFoldDB" id="A0A183FSN7"/>
<evidence type="ECO:0000313" key="2">
    <source>
        <dbReference type="EMBL" id="VDO87024.1"/>
    </source>
</evidence>
<evidence type="ECO:0000313" key="4">
    <source>
        <dbReference type="WBParaSite" id="HPBE_0001097901-mRNA-1"/>
    </source>
</evidence>
<accession>A0A3P7ZSH8</accession>
<organism evidence="3 4">
    <name type="scientific">Heligmosomoides polygyrus</name>
    <name type="common">Parasitic roundworm</name>
    <dbReference type="NCBI Taxonomy" id="6339"/>
    <lineage>
        <taxon>Eukaryota</taxon>
        <taxon>Metazoa</taxon>
        <taxon>Ecdysozoa</taxon>
        <taxon>Nematoda</taxon>
        <taxon>Chromadorea</taxon>
        <taxon>Rhabditida</taxon>
        <taxon>Rhabditina</taxon>
        <taxon>Rhabditomorpha</taxon>
        <taxon>Strongyloidea</taxon>
        <taxon>Heligmosomidae</taxon>
        <taxon>Heligmosomoides</taxon>
    </lineage>
</organism>
<accession>A0A183FSN7</accession>
<protein>
    <submittedName>
        <fullName evidence="4">DUF309 domain-containing protein</fullName>
    </submittedName>
</protein>
<feature type="compositionally biased region" description="Basic and acidic residues" evidence="1">
    <location>
        <begin position="11"/>
        <end position="22"/>
    </location>
</feature>